<comment type="domain">
    <text evidence="5">The SUI1 domain may be involved in RNA binding.</text>
</comment>
<dbReference type="AlphaFoldDB" id="A0AAI9SVC9"/>
<dbReference type="PANTHER" id="PTHR12789:SF0">
    <property type="entry name" value="DENSITY-REGULATED PROTEIN"/>
    <property type="match status" value="1"/>
</dbReference>
<protein>
    <recommendedName>
        <fullName evidence="3 5">Translation machinery-associated protein 22</fullName>
    </recommendedName>
</protein>
<accession>A0AAI9SVC9</accession>
<dbReference type="InterPro" id="IPR046447">
    <property type="entry name" value="DENR_C"/>
</dbReference>
<evidence type="ECO:0000256" key="3">
    <source>
        <dbReference type="ARBA" id="ARBA00020058"/>
    </source>
</evidence>
<dbReference type="GeneID" id="73381425"/>
<dbReference type="GO" id="GO:0001731">
    <property type="term" value="P:formation of translation preinitiation complex"/>
    <property type="evidence" value="ECO:0007669"/>
    <property type="project" value="TreeGrafter"/>
</dbReference>
<keyword evidence="5" id="KW-0687">Ribonucleoprotein</keyword>
<dbReference type="CDD" id="cd11607">
    <property type="entry name" value="DENR_C"/>
    <property type="match status" value="1"/>
</dbReference>
<dbReference type="Gene3D" id="3.30.780.10">
    <property type="entry name" value="SUI1-like domain"/>
    <property type="match status" value="1"/>
</dbReference>
<gene>
    <name evidence="8" type="ORF">KGF56_003810</name>
</gene>
<dbReference type="GO" id="GO:0005737">
    <property type="term" value="C:cytoplasm"/>
    <property type="evidence" value="ECO:0007669"/>
    <property type="project" value="UniProtKB-SubCell"/>
</dbReference>
<evidence type="ECO:0000256" key="6">
    <source>
        <dbReference type="SAM" id="MobiDB-lite"/>
    </source>
</evidence>
<dbReference type="SUPFAM" id="SSF55159">
    <property type="entry name" value="eIF1-like"/>
    <property type="match status" value="1"/>
</dbReference>
<comment type="subcellular location">
    <subcellularLocation>
        <location evidence="5">Cytoplasm</location>
    </subcellularLocation>
</comment>
<dbReference type="InterPro" id="IPR005873">
    <property type="entry name" value="DENR_eukaryotes"/>
</dbReference>
<feature type="compositionally biased region" description="Gly residues" evidence="6">
    <location>
        <begin position="193"/>
        <end position="204"/>
    </location>
</feature>
<feature type="domain" description="SUI1" evidence="7">
    <location>
        <begin position="94"/>
        <end position="165"/>
    </location>
</feature>
<dbReference type="Proteomes" id="UP001202479">
    <property type="component" value="Unassembled WGS sequence"/>
</dbReference>
<dbReference type="Pfam" id="PF01253">
    <property type="entry name" value="SUI1"/>
    <property type="match status" value="1"/>
</dbReference>
<name>A0AAI9SVC9_9ASCO</name>
<evidence type="ECO:0000256" key="4">
    <source>
        <dbReference type="ARBA" id="ARBA00022980"/>
    </source>
</evidence>
<dbReference type="RefSeq" id="XP_049179136.1">
    <property type="nucleotide sequence ID" value="XM_049325182.1"/>
</dbReference>
<dbReference type="PROSITE" id="PS50296">
    <property type="entry name" value="SUI1"/>
    <property type="match status" value="1"/>
</dbReference>
<evidence type="ECO:0000259" key="7">
    <source>
        <dbReference type="PROSITE" id="PS50296"/>
    </source>
</evidence>
<dbReference type="InterPro" id="IPR001950">
    <property type="entry name" value="SUI1"/>
</dbReference>
<evidence type="ECO:0000256" key="1">
    <source>
        <dbReference type="ARBA" id="ARBA00007514"/>
    </source>
</evidence>
<dbReference type="GO" id="GO:0002188">
    <property type="term" value="P:translation reinitiation"/>
    <property type="evidence" value="ECO:0007669"/>
    <property type="project" value="TreeGrafter"/>
</dbReference>
<feature type="region of interest" description="Disordered" evidence="6">
    <location>
        <begin position="180"/>
        <end position="204"/>
    </location>
</feature>
<dbReference type="GO" id="GO:0003729">
    <property type="term" value="F:mRNA binding"/>
    <property type="evidence" value="ECO:0007669"/>
    <property type="project" value="TreeGrafter"/>
</dbReference>
<dbReference type="NCBIfam" id="TIGR01159">
    <property type="entry name" value="DRP1"/>
    <property type="match status" value="1"/>
</dbReference>
<keyword evidence="4 5" id="KW-0689">Ribosomal protein</keyword>
<evidence type="ECO:0000313" key="9">
    <source>
        <dbReference type="Proteomes" id="UP001202479"/>
    </source>
</evidence>
<comment type="caution">
    <text evidence="8">The sequence shown here is derived from an EMBL/GenBank/DDBJ whole genome shotgun (WGS) entry which is preliminary data.</text>
</comment>
<dbReference type="InterPro" id="IPR048517">
    <property type="entry name" value="DENR_N"/>
</dbReference>
<comment type="subunit">
    <text evidence="2 5">Interacts with the 40S ribosomal subunit.</text>
</comment>
<sequence length="204" mass="22687">MSEIQPRQVTYCGVCSWPPEFCEFGISQQKCQQWLESSHPDLYSLLYGDAHLASKTSSLSIDQNNKIQQDIAKKQAKEQLKQEKELAKKKSSKITIKRIERNKRKHIISISGLEVFQIDSKKLAKTFASKFATGASVVKNAEKLDEILVQGDVSDEARAYIEQLLKDQQGLEDVKVEQIDEKKKKKTAEATATGGGGGGGGNDR</sequence>
<dbReference type="PANTHER" id="PTHR12789">
    <property type="entry name" value="DENSITY-REGULATED PROTEIN HOMOLOG"/>
    <property type="match status" value="1"/>
</dbReference>
<organism evidence="8 9">
    <name type="scientific">Candida oxycetoniae</name>
    <dbReference type="NCBI Taxonomy" id="497107"/>
    <lineage>
        <taxon>Eukaryota</taxon>
        <taxon>Fungi</taxon>
        <taxon>Dikarya</taxon>
        <taxon>Ascomycota</taxon>
        <taxon>Saccharomycotina</taxon>
        <taxon>Pichiomycetes</taxon>
        <taxon>Debaryomycetaceae</taxon>
        <taxon>Candida/Lodderomyces clade</taxon>
        <taxon>Candida</taxon>
    </lineage>
</organism>
<evidence type="ECO:0000313" key="8">
    <source>
        <dbReference type="EMBL" id="KAI3403389.2"/>
    </source>
</evidence>
<dbReference type="Pfam" id="PF21023">
    <property type="entry name" value="DENR_N"/>
    <property type="match status" value="1"/>
</dbReference>
<reference evidence="8" key="1">
    <citation type="journal article" date="2022" name="DNA Res.">
        <title>Genome analysis of five recently described species of the CUG-Ser clade uncovers Candida theae as a new hybrid lineage with pathogenic potential in the Candida parapsilosis species complex.</title>
        <authorList>
            <person name="Mixao V."/>
            <person name="Del Olmo V."/>
            <person name="Hegedusova E."/>
            <person name="Saus E."/>
            <person name="Pryszcz L."/>
            <person name="Cillingova A."/>
            <person name="Nosek J."/>
            <person name="Gabaldon T."/>
        </authorList>
    </citation>
    <scope>NUCLEOTIDE SEQUENCE</scope>
    <source>
        <strain evidence="8">CBS 10844</strain>
    </source>
</reference>
<dbReference type="GO" id="GO:0003743">
    <property type="term" value="F:translation initiation factor activity"/>
    <property type="evidence" value="ECO:0007669"/>
    <property type="project" value="InterPro"/>
</dbReference>
<keyword evidence="5" id="KW-0963">Cytoplasm</keyword>
<dbReference type="InterPro" id="IPR036877">
    <property type="entry name" value="SUI1_dom_sf"/>
</dbReference>
<dbReference type="GO" id="GO:1990904">
    <property type="term" value="C:ribonucleoprotein complex"/>
    <property type="evidence" value="ECO:0007669"/>
    <property type="project" value="UniProtKB-KW"/>
</dbReference>
<dbReference type="InterPro" id="IPR050318">
    <property type="entry name" value="DENR/SUI1_TIF"/>
</dbReference>
<evidence type="ECO:0000256" key="5">
    <source>
        <dbReference type="RuleBase" id="RU361273"/>
    </source>
</evidence>
<comment type="similarity">
    <text evidence="1 5">Belongs to the DENR family.</text>
</comment>
<proteinExistence type="inferred from homology"/>
<evidence type="ECO:0000256" key="2">
    <source>
        <dbReference type="ARBA" id="ARBA00011742"/>
    </source>
</evidence>
<dbReference type="EMBL" id="JAHUZD010000127">
    <property type="protein sequence ID" value="KAI3403389.2"/>
    <property type="molecule type" value="Genomic_DNA"/>
</dbReference>
<keyword evidence="9" id="KW-1185">Reference proteome</keyword>
<dbReference type="GO" id="GO:0005840">
    <property type="term" value="C:ribosome"/>
    <property type="evidence" value="ECO:0007669"/>
    <property type="project" value="UniProtKB-KW"/>
</dbReference>